<dbReference type="Proteomes" id="UP000287853">
    <property type="component" value="Unassembled WGS sequence"/>
</dbReference>
<reference evidence="2 3" key="1">
    <citation type="submission" date="2017-01" db="EMBL/GenBank/DDBJ databases">
        <title>The cable genome- insights into the physiology and evolution of filamentous bacteria capable of sulfide oxidation via long distance electron transfer.</title>
        <authorList>
            <person name="Schreiber L."/>
            <person name="Bjerg J.T."/>
            <person name="Boggild A."/>
            <person name="Van De Vossenberg J."/>
            <person name="Meysman F."/>
            <person name="Nielsen L.P."/>
            <person name="Schramm A."/>
            <person name="Kjeldsen K.U."/>
        </authorList>
    </citation>
    <scope>NUCLEOTIDE SEQUENCE [LARGE SCALE GENOMIC DNA]</scope>
    <source>
        <strain evidence="2">MCF</strain>
    </source>
</reference>
<keyword evidence="1" id="KW-0472">Membrane</keyword>
<evidence type="ECO:0000256" key="1">
    <source>
        <dbReference type="SAM" id="Phobius"/>
    </source>
</evidence>
<dbReference type="EMBL" id="MTKO01000019">
    <property type="protein sequence ID" value="RWX47843.1"/>
    <property type="molecule type" value="Genomic_DNA"/>
</dbReference>
<keyword evidence="1" id="KW-1133">Transmembrane helix</keyword>
<name>A0A3S3RA50_9BACT</name>
<evidence type="ECO:0000313" key="2">
    <source>
        <dbReference type="EMBL" id="RWX47843.1"/>
    </source>
</evidence>
<organism evidence="2 3">
    <name type="scientific">Candidatus Electrothrix aarhusensis</name>
    <dbReference type="NCBI Taxonomy" id="1859131"/>
    <lineage>
        <taxon>Bacteria</taxon>
        <taxon>Pseudomonadati</taxon>
        <taxon>Thermodesulfobacteriota</taxon>
        <taxon>Desulfobulbia</taxon>
        <taxon>Desulfobulbales</taxon>
        <taxon>Desulfobulbaceae</taxon>
        <taxon>Candidatus Electrothrix</taxon>
    </lineage>
</organism>
<proteinExistence type="predicted"/>
<comment type="caution">
    <text evidence="2">The sequence shown here is derived from an EMBL/GenBank/DDBJ whole genome shotgun (WGS) entry which is preliminary data.</text>
</comment>
<gene>
    <name evidence="2" type="ORF">H206_05565</name>
</gene>
<keyword evidence="1" id="KW-0812">Transmembrane</keyword>
<protein>
    <submittedName>
        <fullName evidence="2">Uncharacterized protein</fullName>
    </submittedName>
</protein>
<accession>A0A3S3RA50</accession>
<feature type="transmembrane region" description="Helical" evidence="1">
    <location>
        <begin position="20"/>
        <end position="47"/>
    </location>
</feature>
<evidence type="ECO:0000313" key="3">
    <source>
        <dbReference type="Proteomes" id="UP000287853"/>
    </source>
</evidence>
<sequence length="75" mass="8601">MSQLNGRTSWPSLIWMVWPPTLALTAIFLPLICPLRAMVFFFTASLLMESMTKVPRKLLFFFCCSMGSGRRLLRA</sequence>
<keyword evidence="3" id="KW-1185">Reference proteome</keyword>
<dbReference type="AlphaFoldDB" id="A0A3S3RA50"/>